<dbReference type="PRINTS" id="PR00344">
    <property type="entry name" value="BCTRLSENSOR"/>
</dbReference>
<dbReference type="InterPro" id="IPR003594">
    <property type="entry name" value="HATPase_dom"/>
</dbReference>
<evidence type="ECO:0000256" key="11">
    <source>
        <dbReference type="SAM" id="Phobius"/>
    </source>
</evidence>
<evidence type="ECO:0000313" key="14">
    <source>
        <dbReference type="EMBL" id="MDR7330448.1"/>
    </source>
</evidence>
<keyword evidence="10 11" id="KW-0472">Membrane</keyword>
<dbReference type="SMART" id="SM00304">
    <property type="entry name" value="HAMP"/>
    <property type="match status" value="1"/>
</dbReference>
<sequence>MTTRLRTRLVVSHVAVALVSLAATGLLVAMLAREFIGRRLGVADSPGPGGRGPGGGVGPQIMTAVTEALLIGLLVGVVAAVLLGVVASRRIARSLEDIRDGTSRLAQGDYSAALPSSTITELDELATDIRAMADHLAETEKRRTRLIGEVGHEMRTPLTVIDAQIEAMLDGVMPLDGDSLAPLAGESRRLRRLADDLSSLSRAEEGRLSLRTEKTDLSGLVAQVTDRLAPQLDDAGIALERAVSPAPVEADPDRISQVITNLIGNAIRATPPGGTVTVTCSARDGRAVAEVSDTGEGIAARDLDTIFERFYRVPSRRTVGGDPGSGIGLTISRSLAQQHGGTLTAASAGPGRGATFTLSLPLTD</sequence>
<evidence type="ECO:0000256" key="1">
    <source>
        <dbReference type="ARBA" id="ARBA00000085"/>
    </source>
</evidence>
<dbReference type="PANTHER" id="PTHR45436:SF5">
    <property type="entry name" value="SENSOR HISTIDINE KINASE TRCS"/>
    <property type="match status" value="1"/>
</dbReference>
<accession>A0ABU2A1G7</accession>
<keyword evidence="4" id="KW-0597">Phosphoprotein</keyword>
<organism evidence="14 15">
    <name type="scientific">Corynebacterium guangdongense</name>
    <dbReference type="NCBI Taxonomy" id="1783348"/>
    <lineage>
        <taxon>Bacteria</taxon>
        <taxon>Bacillati</taxon>
        <taxon>Actinomycetota</taxon>
        <taxon>Actinomycetes</taxon>
        <taxon>Mycobacteriales</taxon>
        <taxon>Corynebacteriaceae</taxon>
        <taxon>Corynebacterium</taxon>
    </lineage>
</organism>
<dbReference type="Proteomes" id="UP001180840">
    <property type="component" value="Unassembled WGS sequence"/>
</dbReference>
<comment type="subcellular location">
    <subcellularLocation>
        <location evidence="2">Cell membrane</location>
    </subcellularLocation>
</comment>
<dbReference type="EMBL" id="JAVDXZ010000001">
    <property type="protein sequence ID" value="MDR7330448.1"/>
    <property type="molecule type" value="Genomic_DNA"/>
</dbReference>
<dbReference type="InterPro" id="IPR036097">
    <property type="entry name" value="HisK_dim/P_sf"/>
</dbReference>
<dbReference type="SMART" id="SM00387">
    <property type="entry name" value="HATPase_c"/>
    <property type="match status" value="1"/>
</dbReference>
<dbReference type="InterPro" id="IPR003660">
    <property type="entry name" value="HAMP_dom"/>
</dbReference>
<evidence type="ECO:0000256" key="7">
    <source>
        <dbReference type="ARBA" id="ARBA00022777"/>
    </source>
</evidence>
<dbReference type="Pfam" id="PF00512">
    <property type="entry name" value="HisKA"/>
    <property type="match status" value="1"/>
</dbReference>
<feature type="transmembrane region" description="Helical" evidence="11">
    <location>
        <begin position="68"/>
        <end position="87"/>
    </location>
</feature>
<feature type="domain" description="HAMP" evidence="13">
    <location>
        <begin position="89"/>
        <end position="141"/>
    </location>
</feature>
<dbReference type="Gene3D" id="1.10.287.130">
    <property type="match status" value="1"/>
</dbReference>
<gene>
    <name evidence="14" type="ORF">J2S39_002124</name>
</gene>
<keyword evidence="8 11" id="KW-1133">Transmembrane helix</keyword>
<dbReference type="GO" id="GO:0016301">
    <property type="term" value="F:kinase activity"/>
    <property type="evidence" value="ECO:0007669"/>
    <property type="project" value="UniProtKB-KW"/>
</dbReference>
<evidence type="ECO:0000256" key="2">
    <source>
        <dbReference type="ARBA" id="ARBA00004236"/>
    </source>
</evidence>
<name>A0ABU2A1G7_9CORY</name>
<keyword evidence="7 14" id="KW-0418">Kinase</keyword>
<dbReference type="Gene3D" id="3.30.565.10">
    <property type="entry name" value="Histidine kinase-like ATPase, C-terminal domain"/>
    <property type="match status" value="1"/>
</dbReference>
<dbReference type="SMART" id="SM00388">
    <property type="entry name" value="HisKA"/>
    <property type="match status" value="1"/>
</dbReference>
<feature type="transmembrane region" description="Helical" evidence="11">
    <location>
        <begin position="9"/>
        <end position="32"/>
    </location>
</feature>
<comment type="caution">
    <text evidence="14">The sequence shown here is derived from an EMBL/GenBank/DDBJ whole genome shotgun (WGS) entry which is preliminary data.</text>
</comment>
<dbReference type="PROSITE" id="PS50109">
    <property type="entry name" value="HIS_KIN"/>
    <property type="match status" value="1"/>
</dbReference>
<protein>
    <recommendedName>
        <fullName evidence="3">histidine kinase</fullName>
        <ecNumber evidence="3">2.7.13.3</ecNumber>
    </recommendedName>
</protein>
<dbReference type="InterPro" id="IPR004358">
    <property type="entry name" value="Sig_transdc_His_kin-like_C"/>
</dbReference>
<evidence type="ECO:0000256" key="10">
    <source>
        <dbReference type="ARBA" id="ARBA00023136"/>
    </source>
</evidence>
<dbReference type="CDD" id="cd06225">
    <property type="entry name" value="HAMP"/>
    <property type="match status" value="1"/>
</dbReference>
<dbReference type="SUPFAM" id="SSF47384">
    <property type="entry name" value="Homodimeric domain of signal transducing histidine kinase"/>
    <property type="match status" value="1"/>
</dbReference>
<evidence type="ECO:0000256" key="4">
    <source>
        <dbReference type="ARBA" id="ARBA00022553"/>
    </source>
</evidence>
<keyword evidence="5" id="KW-0808">Transferase</keyword>
<dbReference type="InterPro" id="IPR003661">
    <property type="entry name" value="HisK_dim/P_dom"/>
</dbReference>
<dbReference type="CDD" id="cd00082">
    <property type="entry name" value="HisKA"/>
    <property type="match status" value="1"/>
</dbReference>
<evidence type="ECO:0000256" key="8">
    <source>
        <dbReference type="ARBA" id="ARBA00022989"/>
    </source>
</evidence>
<comment type="catalytic activity">
    <reaction evidence="1">
        <text>ATP + protein L-histidine = ADP + protein N-phospho-L-histidine.</text>
        <dbReference type="EC" id="2.7.13.3"/>
    </reaction>
</comment>
<evidence type="ECO:0000256" key="5">
    <source>
        <dbReference type="ARBA" id="ARBA00022679"/>
    </source>
</evidence>
<reference evidence="14" key="1">
    <citation type="submission" date="2023-07" db="EMBL/GenBank/DDBJ databases">
        <title>Sequencing the genomes of 1000 actinobacteria strains.</title>
        <authorList>
            <person name="Klenk H.-P."/>
        </authorList>
    </citation>
    <scope>NUCLEOTIDE SEQUENCE</scope>
    <source>
        <strain evidence="14">DSM 107476</strain>
    </source>
</reference>
<keyword evidence="15" id="KW-1185">Reference proteome</keyword>
<dbReference type="EC" id="2.7.13.3" evidence="3"/>
<dbReference type="Pfam" id="PF00672">
    <property type="entry name" value="HAMP"/>
    <property type="match status" value="1"/>
</dbReference>
<dbReference type="Pfam" id="PF02518">
    <property type="entry name" value="HATPase_c"/>
    <property type="match status" value="1"/>
</dbReference>
<evidence type="ECO:0000256" key="9">
    <source>
        <dbReference type="ARBA" id="ARBA00023012"/>
    </source>
</evidence>
<dbReference type="InterPro" id="IPR050428">
    <property type="entry name" value="TCS_sensor_his_kinase"/>
</dbReference>
<dbReference type="PROSITE" id="PS50885">
    <property type="entry name" value="HAMP"/>
    <property type="match status" value="1"/>
</dbReference>
<dbReference type="Gene3D" id="6.10.340.10">
    <property type="match status" value="1"/>
</dbReference>
<dbReference type="SUPFAM" id="SSF55874">
    <property type="entry name" value="ATPase domain of HSP90 chaperone/DNA topoisomerase II/histidine kinase"/>
    <property type="match status" value="1"/>
</dbReference>
<dbReference type="PANTHER" id="PTHR45436">
    <property type="entry name" value="SENSOR HISTIDINE KINASE YKOH"/>
    <property type="match status" value="1"/>
</dbReference>
<evidence type="ECO:0000259" key="12">
    <source>
        <dbReference type="PROSITE" id="PS50109"/>
    </source>
</evidence>
<proteinExistence type="predicted"/>
<evidence type="ECO:0000256" key="6">
    <source>
        <dbReference type="ARBA" id="ARBA00022692"/>
    </source>
</evidence>
<keyword evidence="9" id="KW-0902">Two-component regulatory system</keyword>
<evidence type="ECO:0000256" key="3">
    <source>
        <dbReference type="ARBA" id="ARBA00012438"/>
    </source>
</evidence>
<dbReference type="InterPro" id="IPR005467">
    <property type="entry name" value="His_kinase_dom"/>
</dbReference>
<keyword evidence="6 11" id="KW-0812">Transmembrane</keyword>
<dbReference type="RefSeq" id="WP_290196155.1">
    <property type="nucleotide sequence ID" value="NZ_CP047654.1"/>
</dbReference>
<evidence type="ECO:0000259" key="13">
    <source>
        <dbReference type="PROSITE" id="PS50885"/>
    </source>
</evidence>
<feature type="domain" description="Histidine kinase" evidence="12">
    <location>
        <begin position="149"/>
        <end position="364"/>
    </location>
</feature>
<dbReference type="InterPro" id="IPR036890">
    <property type="entry name" value="HATPase_C_sf"/>
</dbReference>
<evidence type="ECO:0000313" key="15">
    <source>
        <dbReference type="Proteomes" id="UP001180840"/>
    </source>
</evidence>
<dbReference type="CDD" id="cd00075">
    <property type="entry name" value="HATPase"/>
    <property type="match status" value="1"/>
</dbReference>
<dbReference type="SUPFAM" id="SSF158472">
    <property type="entry name" value="HAMP domain-like"/>
    <property type="match status" value="1"/>
</dbReference>